<dbReference type="SUPFAM" id="SSF56672">
    <property type="entry name" value="DNA/RNA polymerases"/>
    <property type="match status" value="1"/>
</dbReference>
<comment type="caution">
    <text evidence="3">The sequence shown here is derived from an EMBL/GenBank/DDBJ whole genome shotgun (WGS) entry which is preliminary data.</text>
</comment>
<dbReference type="SUPFAM" id="SSF56219">
    <property type="entry name" value="DNase I-like"/>
    <property type="match status" value="1"/>
</dbReference>
<name>A0AAE1CKR4_9GAST</name>
<feature type="region of interest" description="Disordered" evidence="1">
    <location>
        <begin position="1"/>
        <end position="45"/>
    </location>
</feature>
<dbReference type="InterPro" id="IPR000477">
    <property type="entry name" value="RT_dom"/>
</dbReference>
<dbReference type="CDD" id="cd01650">
    <property type="entry name" value="RT_nLTR_like"/>
    <property type="match status" value="1"/>
</dbReference>
<accession>A0AAE1CKR4</accession>
<evidence type="ECO:0000313" key="4">
    <source>
        <dbReference type="Proteomes" id="UP001283361"/>
    </source>
</evidence>
<reference evidence="3" key="1">
    <citation type="journal article" date="2023" name="G3 (Bethesda)">
        <title>A reference genome for the long-term kleptoplast-retaining sea slug Elysia crispata morphotype clarki.</title>
        <authorList>
            <person name="Eastman K.E."/>
            <person name="Pendleton A.L."/>
            <person name="Shaikh M.A."/>
            <person name="Suttiyut T."/>
            <person name="Ogas R."/>
            <person name="Tomko P."/>
            <person name="Gavelis G."/>
            <person name="Widhalm J.R."/>
            <person name="Wisecaver J.H."/>
        </authorList>
    </citation>
    <scope>NUCLEOTIDE SEQUENCE</scope>
    <source>
        <strain evidence="3">ECLA1</strain>
    </source>
</reference>
<evidence type="ECO:0000256" key="1">
    <source>
        <dbReference type="SAM" id="MobiDB-lite"/>
    </source>
</evidence>
<dbReference type="Pfam" id="PF00078">
    <property type="entry name" value="RVT_1"/>
    <property type="match status" value="1"/>
</dbReference>
<protein>
    <recommendedName>
        <fullName evidence="2">Reverse transcriptase domain-containing protein</fullName>
    </recommendedName>
</protein>
<dbReference type="Gene3D" id="3.60.10.10">
    <property type="entry name" value="Endonuclease/exonuclease/phosphatase"/>
    <property type="match status" value="1"/>
</dbReference>
<dbReference type="PANTHER" id="PTHR47027:SF8">
    <property type="entry name" value="RIBONUCLEASE H"/>
    <property type="match status" value="1"/>
</dbReference>
<gene>
    <name evidence="3" type="ORF">RRG08_032884</name>
</gene>
<keyword evidence="4" id="KW-1185">Reference proteome</keyword>
<dbReference type="PANTHER" id="PTHR47027">
    <property type="entry name" value="REVERSE TRANSCRIPTASE DOMAIN-CONTAINING PROTEIN"/>
    <property type="match status" value="1"/>
</dbReference>
<proteinExistence type="predicted"/>
<feature type="compositionally biased region" description="Basic and acidic residues" evidence="1">
    <location>
        <begin position="1"/>
        <end position="22"/>
    </location>
</feature>
<organism evidence="3 4">
    <name type="scientific">Elysia crispata</name>
    <name type="common">lettuce slug</name>
    <dbReference type="NCBI Taxonomy" id="231223"/>
    <lineage>
        <taxon>Eukaryota</taxon>
        <taxon>Metazoa</taxon>
        <taxon>Spiralia</taxon>
        <taxon>Lophotrochozoa</taxon>
        <taxon>Mollusca</taxon>
        <taxon>Gastropoda</taxon>
        <taxon>Heterobranchia</taxon>
        <taxon>Euthyneura</taxon>
        <taxon>Panpulmonata</taxon>
        <taxon>Sacoglossa</taxon>
        <taxon>Placobranchoidea</taxon>
        <taxon>Plakobranchidae</taxon>
        <taxon>Elysia</taxon>
    </lineage>
</organism>
<dbReference type="PROSITE" id="PS50878">
    <property type="entry name" value="RT_POL"/>
    <property type="match status" value="1"/>
</dbReference>
<dbReference type="InterPro" id="IPR043502">
    <property type="entry name" value="DNA/RNA_pol_sf"/>
</dbReference>
<dbReference type="Gene3D" id="3.30.70.270">
    <property type="match status" value="1"/>
</dbReference>
<dbReference type="InterPro" id="IPR036691">
    <property type="entry name" value="Endo/exonu/phosph_ase_sf"/>
</dbReference>
<evidence type="ECO:0000259" key="2">
    <source>
        <dbReference type="PROSITE" id="PS50878"/>
    </source>
</evidence>
<dbReference type="EMBL" id="JAWDGP010007806">
    <property type="protein sequence ID" value="KAK3704118.1"/>
    <property type="molecule type" value="Genomic_DNA"/>
</dbReference>
<dbReference type="CDD" id="cd09076">
    <property type="entry name" value="L1-EN"/>
    <property type="match status" value="1"/>
</dbReference>
<dbReference type="AlphaFoldDB" id="A0AAE1CKR4"/>
<dbReference type="Proteomes" id="UP001283361">
    <property type="component" value="Unassembled WGS sequence"/>
</dbReference>
<sequence length="792" mass="91186">MDKRPNVTANDVKEGSCKEELSSGRGNHGPQVTPDRHQVTGKTKTKTGIKIGTWNVRTMLQKGKLENIKKEMERTGTNILGLSEVRWRGAGKIPSDGYTLMYSGGESSERGVGILVDPKHAKTIKGYWAVSDRVLLTKFKGCPMDINIIQVYAPTSKRPEEEVDKFYNDLEKAKSQCKSQEVKIIQGDFNAKVGKGRRDDIIGEYGLGESNERGDRLLEWAKMNEMIIGKTRFEHHPRRLWTWLSNNDETKNQIDYILIDKRFRNGMINIKTLPGADCNSDHNLLMSKIKIKLKSTSKAVKNLKLNLKLLKTNTAIKEQYTVEVKNRFTGLEEIQEVEQRWVKLKDALTQSATETVPTMKTTGKRKWMTEEILELMEKRRLAKPNKVRHKEINKEIKRKCDQAKEKWLNEQCEEIETELYKEPKAMYKRIQEITGRKASSKTGCIKSKDGSIIMEKDKKLERWSEYISELFDDDRNEDLTLQDIPEGPEIMREEVENTIKNMKTGKATGPDMISTEMMQALEGIELDAITKMLNTIYDTGEIPKEMLSQFSLSYQKKKQGATECEQHRTISLMSHMTKILLRIIMKRIRNKVYTEIADNQCGFIEGKGTANAIYILRQIIERTLEVNKDLYVCFIDYTKAFDRVRHEEIITILQQLNIDGKDLRIIKNIYWEQKATVRVEEETSNFQNIKRGVRQGCVLSPDVFSLYSGMIMRQIEEIEGLKIGGHNINNIRYADDTVLTADSEEKLQELLNKVVEESENKGLELNSKKTESMIIKRKTSIQNAKSRSKKTP</sequence>
<evidence type="ECO:0000313" key="3">
    <source>
        <dbReference type="EMBL" id="KAK3704118.1"/>
    </source>
</evidence>
<feature type="domain" description="Reverse transcriptase" evidence="2">
    <location>
        <begin position="536"/>
        <end position="792"/>
    </location>
</feature>
<dbReference type="InterPro" id="IPR043128">
    <property type="entry name" value="Rev_trsase/Diguanyl_cyclase"/>
</dbReference>